<dbReference type="InterPro" id="IPR033767">
    <property type="entry name" value="Tail_Gp11"/>
</dbReference>
<gene>
    <name evidence="1" type="ORF">UFOVP396_44</name>
</gene>
<sequence length="205" mass="23580">MSLTVTSKLEAINTMLTSIGEIPVSSITNATTNDVSIAIQILDHVSREVQARGWFFNTDINYSLIPNNNNQIELPANALRVELADGYRRHDFVERNRKLYDRVNNTFSITDNVKVNIVFLLDFSELPEVARHYILVRASRIFQDRMLVSSELHKFHEMDELQSYMSLKEAEGDIGRHNILTGNYDVYRVLDRGNYQPNKSSIIND</sequence>
<reference evidence="1" key="1">
    <citation type="submission" date="2020-04" db="EMBL/GenBank/DDBJ databases">
        <authorList>
            <person name="Chiriac C."/>
            <person name="Salcher M."/>
            <person name="Ghai R."/>
            <person name="Kavagutti S V."/>
        </authorList>
    </citation>
    <scope>NUCLEOTIDE SEQUENCE</scope>
</reference>
<proteinExistence type="predicted"/>
<dbReference type="EMBL" id="LR796381">
    <property type="protein sequence ID" value="CAB4140498.1"/>
    <property type="molecule type" value="Genomic_DNA"/>
</dbReference>
<evidence type="ECO:0000313" key="1">
    <source>
        <dbReference type="EMBL" id="CAB4140498.1"/>
    </source>
</evidence>
<protein>
    <submittedName>
        <fullName evidence="1">Tail tubular protein A</fullName>
    </submittedName>
</protein>
<name>A0A6J5M183_9CAUD</name>
<organism evidence="1">
    <name type="scientific">uncultured Caudovirales phage</name>
    <dbReference type="NCBI Taxonomy" id="2100421"/>
    <lineage>
        <taxon>Viruses</taxon>
        <taxon>Duplodnaviria</taxon>
        <taxon>Heunggongvirae</taxon>
        <taxon>Uroviricota</taxon>
        <taxon>Caudoviricetes</taxon>
        <taxon>Peduoviridae</taxon>
        <taxon>Maltschvirus</taxon>
        <taxon>Maltschvirus maltsch</taxon>
    </lineage>
</organism>
<dbReference type="Pfam" id="PF17212">
    <property type="entry name" value="Tube"/>
    <property type="match status" value="1"/>
</dbReference>
<accession>A0A6J5M183</accession>